<dbReference type="PANTHER" id="PTHR46211">
    <property type="entry name" value="GLYCEROPHOSPHORYL DIESTER PHOSPHODIESTERASE"/>
    <property type="match status" value="1"/>
</dbReference>
<dbReference type="Gene3D" id="3.20.20.190">
    <property type="entry name" value="Phosphatidylinositol (PI) phosphodiesterase"/>
    <property type="match status" value="1"/>
</dbReference>
<proteinExistence type="predicted"/>
<dbReference type="Pfam" id="PF03009">
    <property type="entry name" value="GDPD"/>
    <property type="match status" value="1"/>
</dbReference>
<keyword evidence="3" id="KW-1185">Reference proteome</keyword>
<dbReference type="EMBL" id="FUWY01000001">
    <property type="protein sequence ID" value="SJZ44419.1"/>
    <property type="molecule type" value="Genomic_DNA"/>
</dbReference>
<reference evidence="3" key="1">
    <citation type="submission" date="2017-02" db="EMBL/GenBank/DDBJ databases">
        <authorList>
            <person name="Varghese N."/>
            <person name="Submissions S."/>
        </authorList>
    </citation>
    <scope>NUCLEOTIDE SEQUENCE [LARGE SCALE GENOMIC DNA]</scope>
    <source>
        <strain evidence="3">ATCC 25662</strain>
    </source>
</reference>
<dbReference type="InterPro" id="IPR030395">
    <property type="entry name" value="GP_PDE_dom"/>
</dbReference>
<evidence type="ECO:0000313" key="2">
    <source>
        <dbReference type="EMBL" id="SJZ44419.1"/>
    </source>
</evidence>
<dbReference type="PROSITE" id="PS51704">
    <property type="entry name" value="GP_PDE"/>
    <property type="match status" value="1"/>
</dbReference>
<dbReference type="CDD" id="cd08561">
    <property type="entry name" value="GDPD_cytoplasmic_ScUgpQ2_like"/>
    <property type="match status" value="1"/>
</dbReference>
<accession>A0A1T4KPR1</accession>
<name>A0A1T4KPR1_9FIRM</name>
<dbReference type="OrthoDB" id="9776255at2"/>
<evidence type="ECO:0000313" key="3">
    <source>
        <dbReference type="Proteomes" id="UP000243297"/>
    </source>
</evidence>
<evidence type="ECO:0000259" key="1">
    <source>
        <dbReference type="PROSITE" id="PS51704"/>
    </source>
</evidence>
<dbReference type="GO" id="GO:0006629">
    <property type="term" value="P:lipid metabolic process"/>
    <property type="evidence" value="ECO:0007669"/>
    <property type="project" value="InterPro"/>
</dbReference>
<dbReference type="STRING" id="118967.SAMN02745191_0644"/>
<dbReference type="InterPro" id="IPR017946">
    <property type="entry name" value="PLC-like_Pdiesterase_TIM-brl"/>
</dbReference>
<protein>
    <submittedName>
        <fullName evidence="2">Glycerophosphoryl diester phosphodiesterase</fullName>
    </submittedName>
</protein>
<dbReference type="GO" id="GO:0008081">
    <property type="term" value="F:phosphoric diester hydrolase activity"/>
    <property type="evidence" value="ECO:0007669"/>
    <property type="project" value="InterPro"/>
</dbReference>
<sequence length="311" mass="35622">MKKKIFFTVLVVFIVVYVILQVIPFGKNKVDNPFKIEPGSRPLVIAHGGAKLMNPENTWMAYDYAYNLGVDVLEMDLQITKDNQLVTYHNDALQDFSNAQGLVSEHNYVDLKQYNFGENFEDLEGNLPYKTLTEQERITYGDALTPANLEEMFQKYGKDVLYICELKNYGELGQKSAQRILELIKQYDMENYVCVASFDKATLDYFISIAPKTIITSFDMGTATSFVIANYLGYGIFMNYPQSGFQLPMNKFGIPLDTSYLVYKIHKNDMFVHYWTINEIGDMKKCIQVGADGIITDRPDLLINLLNDMGY</sequence>
<dbReference type="RefSeq" id="WP_078711068.1">
    <property type="nucleotide sequence ID" value="NZ_FUWY01000001.1"/>
</dbReference>
<dbReference type="Proteomes" id="UP000243297">
    <property type="component" value="Unassembled WGS sequence"/>
</dbReference>
<gene>
    <name evidence="2" type="ORF">SAMN02745191_0644</name>
</gene>
<organism evidence="2 3">
    <name type="scientific">Anaerorhabdus furcosa</name>
    <dbReference type="NCBI Taxonomy" id="118967"/>
    <lineage>
        <taxon>Bacteria</taxon>
        <taxon>Bacillati</taxon>
        <taxon>Bacillota</taxon>
        <taxon>Erysipelotrichia</taxon>
        <taxon>Erysipelotrichales</taxon>
        <taxon>Erysipelotrichaceae</taxon>
        <taxon>Anaerorhabdus</taxon>
    </lineage>
</organism>
<feature type="domain" description="GP-PDE" evidence="1">
    <location>
        <begin position="42"/>
        <end position="306"/>
    </location>
</feature>
<dbReference type="SUPFAM" id="SSF51695">
    <property type="entry name" value="PLC-like phosphodiesterases"/>
    <property type="match status" value="1"/>
</dbReference>
<dbReference type="AlphaFoldDB" id="A0A1T4KPR1"/>
<dbReference type="PANTHER" id="PTHR46211:SF14">
    <property type="entry name" value="GLYCEROPHOSPHODIESTER PHOSPHODIESTERASE"/>
    <property type="match status" value="1"/>
</dbReference>